<dbReference type="EMBL" id="HG994368">
    <property type="protein sequence ID" value="CAF1824591.1"/>
    <property type="molecule type" value="Genomic_DNA"/>
</dbReference>
<organism evidence="1">
    <name type="scientific">Brassica napus</name>
    <name type="common">Rape</name>
    <dbReference type="NCBI Taxonomy" id="3708"/>
    <lineage>
        <taxon>Eukaryota</taxon>
        <taxon>Viridiplantae</taxon>
        <taxon>Streptophyta</taxon>
        <taxon>Embryophyta</taxon>
        <taxon>Tracheophyta</taxon>
        <taxon>Spermatophyta</taxon>
        <taxon>Magnoliopsida</taxon>
        <taxon>eudicotyledons</taxon>
        <taxon>Gunneridae</taxon>
        <taxon>Pentapetalae</taxon>
        <taxon>rosids</taxon>
        <taxon>malvids</taxon>
        <taxon>Brassicales</taxon>
        <taxon>Brassicaceae</taxon>
        <taxon>Brassiceae</taxon>
        <taxon>Brassica</taxon>
    </lineage>
</organism>
<dbReference type="Proteomes" id="UP001295469">
    <property type="component" value="Chromosome C04"/>
</dbReference>
<name>A0A816JDJ1_BRANA</name>
<sequence>MEQDYKLALHYRSPPPHLFHLSNSFWSSQISSTTTVIIKSLPLLISASETQAYLRRISSFFRFQILMSVFMLPDLLDNLR</sequence>
<evidence type="ECO:0000313" key="1">
    <source>
        <dbReference type="EMBL" id="CAF1824591.1"/>
    </source>
</evidence>
<dbReference type="AlphaFoldDB" id="A0A816JDJ1"/>
<proteinExistence type="predicted"/>
<accession>A0A816JDJ1</accession>
<gene>
    <name evidence="1" type="ORF">DARMORV10_C04P18110.1</name>
</gene>
<protein>
    <submittedName>
        <fullName evidence="1">(rape) hypothetical protein</fullName>
    </submittedName>
</protein>
<reference evidence="1" key="1">
    <citation type="submission" date="2021-01" db="EMBL/GenBank/DDBJ databases">
        <authorList>
            <consortium name="Genoscope - CEA"/>
            <person name="William W."/>
        </authorList>
    </citation>
    <scope>NUCLEOTIDE SEQUENCE</scope>
</reference>